<dbReference type="Pfam" id="PF23357">
    <property type="entry name" value="DUF7088"/>
    <property type="match status" value="1"/>
</dbReference>
<feature type="domain" description="ABC-type uncharacterised transport system" evidence="2">
    <location>
        <begin position="208"/>
        <end position="483"/>
    </location>
</feature>
<dbReference type="RefSeq" id="WP_163491530.1">
    <property type="nucleotide sequence ID" value="NZ_JACVEL010000011.1"/>
</dbReference>
<feature type="domain" description="DUF7088" evidence="3">
    <location>
        <begin position="41"/>
        <end position="154"/>
    </location>
</feature>
<feature type="transmembrane region" description="Helical" evidence="1">
    <location>
        <begin position="565"/>
        <end position="585"/>
    </location>
</feature>
<keyword evidence="5" id="KW-1185">Reference proteome</keyword>
<sequence>MSATNKYKGLFNWTLLLVILVGIIAVNVISAFVYKRIDMTADQRYSLSEGTIKLLSDEKKISNRLTIRIYLEGTMPAEIKHFRNAIEDKLNEFKQYAGSRIEYKFIDPNNGTEEEQQELKDQLYNKGKGILPLNLVYQKDGGQNQILLWPGAVINYGGTDVNVIQFLPGTPAGKPNRLEGISKSIENSINNLEYILTSSIRRAVQTEKQKIGFLQGHGELTYAQTQRARALITPYFNVEDVTIDGQLNALDAYQGLIIANPRKTFDPKDLFVIDQFLMKGGRLMCFMDALSINEDTLNAKGMVNTTRIKTGLESMLFDYGLKLNENYVMDARCAPKGVPFANQPIIPWFFHVLATPTSHPISRNLEPVSLKYTSEIQFVSSVQAALTPILTSSTNSTVTGLAPLVSLGIPLNYGSNPQLAQNPNAEENKKCLAGLSEGMYQSYFKTRIVDEYTSNPDARFVTDSEKEGKVVLVGNGRFIANRYDSMVNNMTGKMMYRPLEFPDLRMDEELYQLNIPLLFGNQEFFQNMVDYVMGDNSVLDIRSRQIDIREIDNAKVQSSAGFYKVINLLIPSSLLIIFAIGFGYFRKRKYSVKA</sequence>
<keyword evidence="1" id="KW-1133">Transmembrane helix</keyword>
<evidence type="ECO:0000256" key="1">
    <source>
        <dbReference type="SAM" id="Phobius"/>
    </source>
</evidence>
<feature type="transmembrane region" description="Helical" evidence="1">
    <location>
        <begin position="12"/>
        <end position="34"/>
    </location>
</feature>
<proteinExistence type="predicted"/>
<dbReference type="Proteomes" id="UP000652681">
    <property type="component" value="Unassembled WGS sequence"/>
</dbReference>
<organism evidence="4 5">
    <name type="scientific">Taishania pollutisoli</name>
    <dbReference type="NCBI Taxonomy" id="2766479"/>
    <lineage>
        <taxon>Bacteria</taxon>
        <taxon>Pseudomonadati</taxon>
        <taxon>Bacteroidota</taxon>
        <taxon>Flavobacteriia</taxon>
        <taxon>Flavobacteriales</taxon>
        <taxon>Crocinitomicaceae</taxon>
        <taxon>Taishania</taxon>
    </lineage>
</organism>
<gene>
    <name evidence="4" type="ORF">H9Y05_13960</name>
</gene>
<dbReference type="AlphaFoldDB" id="A0A8J6P877"/>
<evidence type="ECO:0000313" key="4">
    <source>
        <dbReference type="EMBL" id="MBC9813577.1"/>
    </source>
</evidence>
<evidence type="ECO:0000313" key="5">
    <source>
        <dbReference type="Proteomes" id="UP000652681"/>
    </source>
</evidence>
<dbReference type="Pfam" id="PF09822">
    <property type="entry name" value="ABC_transp_aux"/>
    <property type="match status" value="1"/>
</dbReference>
<dbReference type="EMBL" id="JACVEL010000011">
    <property type="protein sequence ID" value="MBC9813577.1"/>
    <property type="molecule type" value="Genomic_DNA"/>
</dbReference>
<keyword evidence="1" id="KW-0472">Membrane</keyword>
<keyword evidence="1" id="KW-0812">Transmembrane</keyword>
<evidence type="ECO:0000259" key="3">
    <source>
        <dbReference type="Pfam" id="PF23357"/>
    </source>
</evidence>
<protein>
    <submittedName>
        <fullName evidence="4">Gldg family protein</fullName>
    </submittedName>
</protein>
<dbReference type="InterPro" id="IPR019196">
    <property type="entry name" value="ABC_transp_unknown"/>
</dbReference>
<comment type="caution">
    <text evidence="4">The sequence shown here is derived from an EMBL/GenBank/DDBJ whole genome shotgun (WGS) entry which is preliminary data.</text>
</comment>
<reference evidence="4" key="1">
    <citation type="submission" date="2020-09" db="EMBL/GenBank/DDBJ databases">
        <title>Taishania pollutisoli gen. nov., sp. nov., Isolated from Tetrabromobisphenol A-Contaminated Soil.</title>
        <authorList>
            <person name="Chen Q."/>
        </authorList>
    </citation>
    <scope>NUCLEOTIDE SEQUENCE</scope>
    <source>
        <strain evidence="4">CZZ-1</strain>
    </source>
</reference>
<dbReference type="InterPro" id="IPR055396">
    <property type="entry name" value="DUF7088"/>
</dbReference>
<accession>A0A8J6P877</accession>
<name>A0A8J6P877_9FLAO</name>
<evidence type="ECO:0000259" key="2">
    <source>
        <dbReference type="Pfam" id="PF09822"/>
    </source>
</evidence>